<accession>A0A1R1Y6R8</accession>
<organism evidence="1 2">
    <name type="scientific">Smittium culicis</name>
    <dbReference type="NCBI Taxonomy" id="133412"/>
    <lineage>
        <taxon>Eukaryota</taxon>
        <taxon>Fungi</taxon>
        <taxon>Fungi incertae sedis</taxon>
        <taxon>Zoopagomycota</taxon>
        <taxon>Kickxellomycotina</taxon>
        <taxon>Harpellomycetes</taxon>
        <taxon>Harpellales</taxon>
        <taxon>Legeriomycetaceae</taxon>
        <taxon>Smittium</taxon>
    </lineage>
</organism>
<dbReference type="EMBL" id="LSSM01002202">
    <property type="protein sequence ID" value="OMJ22662.1"/>
    <property type="molecule type" value="Genomic_DNA"/>
</dbReference>
<name>A0A1R1Y6R8_9FUNG</name>
<protein>
    <submittedName>
        <fullName evidence="1">Uncharacterized protein</fullName>
    </submittedName>
</protein>
<dbReference type="AlphaFoldDB" id="A0A1R1Y6R8"/>
<evidence type="ECO:0000313" key="2">
    <source>
        <dbReference type="Proteomes" id="UP000187429"/>
    </source>
</evidence>
<proteinExistence type="predicted"/>
<dbReference type="OrthoDB" id="2387460at2759"/>
<comment type="caution">
    <text evidence="1">The sequence shown here is derived from an EMBL/GenBank/DDBJ whole genome shotgun (WGS) entry which is preliminary data.</text>
</comment>
<gene>
    <name evidence="1" type="ORF">AYI69_g5304</name>
</gene>
<keyword evidence="2" id="KW-1185">Reference proteome</keyword>
<sequence>MLAEFKRTLYDDFIVSFVRLILDIKPVLDTFKDWGPASGLAVKRLTAKLCWLLLVAGYFRVSDIHSIDDERSHITQCELNLVIVAPKEKRAGRLIENPWQITTYTYRILCPVLACSFCK</sequence>
<evidence type="ECO:0000313" key="1">
    <source>
        <dbReference type="EMBL" id="OMJ22662.1"/>
    </source>
</evidence>
<dbReference type="Proteomes" id="UP000187429">
    <property type="component" value="Unassembled WGS sequence"/>
</dbReference>
<reference evidence="2" key="1">
    <citation type="submission" date="2017-01" db="EMBL/GenBank/DDBJ databases">
        <authorList>
            <person name="Wang Y."/>
            <person name="White M."/>
            <person name="Kvist S."/>
            <person name="Moncalvo J.-M."/>
        </authorList>
    </citation>
    <scope>NUCLEOTIDE SEQUENCE [LARGE SCALE GENOMIC DNA]</scope>
    <source>
        <strain evidence="2">ID-206-W2</strain>
    </source>
</reference>